<feature type="transmembrane region" description="Helical" evidence="7">
    <location>
        <begin position="189"/>
        <end position="208"/>
    </location>
</feature>
<evidence type="ECO:0000256" key="5">
    <source>
        <dbReference type="ARBA" id="ARBA00022989"/>
    </source>
</evidence>
<dbReference type="UniPathway" id="UPA00566"/>
<keyword evidence="10" id="KW-1185">Reference proteome</keyword>
<dbReference type="PANTHER" id="PTHR40074">
    <property type="entry name" value="O-ACETYLTRANSFERASE WECH"/>
    <property type="match status" value="1"/>
</dbReference>
<dbReference type="InterPro" id="IPR002656">
    <property type="entry name" value="Acyl_transf_3_dom"/>
</dbReference>
<dbReference type="Proteomes" id="UP000461443">
    <property type="component" value="Unassembled WGS sequence"/>
</dbReference>
<keyword evidence="7 9" id="KW-0012">Acyltransferase</keyword>
<feature type="domain" description="Acyltransferase 3" evidence="8">
    <location>
        <begin position="1"/>
        <end position="302"/>
    </location>
</feature>
<gene>
    <name evidence="7" type="primary">wecH</name>
    <name evidence="9" type="ORF">GRH90_18230</name>
</gene>
<evidence type="ECO:0000256" key="4">
    <source>
        <dbReference type="ARBA" id="ARBA00022692"/>
    </source>
</evidence>
<feature type="transmembrane region" description="Helical" evidence="7">
    <location>
        <begin position="125"/>
        <end position="144"/>
    </location>
</feature>
<keyword evidence="7 9" id="KW-0808">Transferase</keyword>
<feature type="transmembrane region" description="Helical" evidence="7">
    <location>
        <begin position="220"/>
        <end position="239"/>
    </location>
</feature>
<keyword evidence="3 7" id="KW-1003">Cell membrane</keyword>
<comment type="subcellular location">
    <subcellularLocation>
        <location evidence="7">Cell inner membrane</location>
        <topology evidence="7">Multi-pass membrane protein</topology>
    </subcellularLocation>
    <subcellularLocation>
        <location evidence="1">Cell membrane</location>
        <topology evidence="1">Multi-pass membrane protein</topology>
    </subcellularLocation>
</comment>
<dbReference type="GO" id="GO:0005886">
    <property type="term" value="C:plasma membrane"/>
    <property type="evidence" value="ECO:0007669"/>
    <property type="project" value="UniProtKB-SubCell"/>
</dbReference>
<evidence type="ECO:0000256" key="1">
    <source>
        <dbReference type="ARBA" id="ARBA00004651"/>
    </source>
</evidence>
<evidence type="ECO:0000256" key="7">
    <source>
        <dbReference type="HAMAP-Rule" id="MF_01949"/>
    </source>
</evidence>
<keyword evidence="6 7" id="KW-0472">Membrane</keyword>
<protein>
    <recommendedName>
        <fullName evidence="7">O-acetyltransferase WecH</fullName>
        <ecNumber evidence="7">2.3.1.-</ecNumber>
    </recommendedName>
</protein>
<evidence type="ECO:0000256" key="6">
    <source>
        <dbReference type="ARBA" id="ARBA00023136"/>
    </source>
</evidence>
<comment type="pathway">
    <text evidence="7">Bacterial outer membrane biogenesis; enterobacterial common antigen biosynthesis.</text>
</comment>
<keyword evidence="7" id="KW-0997">Cell inner membrane</keyword>
<dbReference type="AlphaFoldDB" id="A0A845SP04"/>
<dbReference type="EC" id="2.3.1.-" evidence="7"/>
<comment type="caution">
    <text evidence="9">The sequence shown here is derived from an EMBL/GenBank/DDBJ whole genome shotgun (WGS) entry which is preliminary data.</text>
</comment>
<reference evidence="9 10" key="1">
    <citation type="submission" date="2019-12" db="EMBL/GenBank/DDBJ databases">
        <authorList>
            <person name="Lee S.D."/>
        </authorList>
    </citation>
    <scope>NUCLEOTIDE SEQUENCE [LARGE SCALE GENOMIC DNA]</scope>
    <source>
        <strain evidence="9 10">SAP-6</strain>
    </source>
</reference>
<evidence type="ECO:0000259" key="8">
    <source>
        <dbReference type="Pfam" id="PF01757"/>
    </source>
</evidence>
<proteinExistence type="inferred from homology"/>
<feature type="transmembrane region" description="Helical" evidence="7">
    <location>
        <begin position="63"/>
        <end position="86"/>
    </location>
</feature>
<organism evidence="9 10">
    <name type="scientific">Acerihabitans arboris</name>
    <dbReference type="NCBI Taxonomy" id="2691583"/>
    <lineage>
        <taxon>Bacteria</taxon>
        <taxon>Pseudomonadati</taxon>
        <taxon>Pseudomonadota</taxon>
        <taxon>Gammaproteobacteria</taxon>
        <taxon>Enterobacterales</taxon>
        <taxon>Pectobacteriaceae</taxon>
        <taxon>Acerihabitans</taxon>
    </lineage>
</organism>
<evidence type="ECO:0000256" key="2">
    <source>
        <dbReference type="ARBA" id="ARBA00007400"/>
    </source>
</evidence>
<sequence length="315" mass="35476">MMVIMIHTTSFYVTHGMDIGERNWWFANVLNSASRVAVPLFFMISGFLFFGPRRAGAKHFLRVGLCLLFYSLIGLLYMALFTPINATQALEGVLQKPIFYHLWFFYAVIVIYLLSPLIEIKPVSAGYLAIIILLLAVLANPNTVAFNHGRITLLPVNLFISGDTFYYFLYAVLGRAVGILNLPGKKIPAIAAAIFILAVVLVAVGTKRQMIINGDFADTYYLYCGPLVFIGAISLFVFFKQAFGHRSFPLLRLISRYSLAIYGFHAFIIHFIRTHGLDFKTLPPLDIIYVFMLTLLLSLLLAAGVRRIDARRWVS</sequence>
<keyword evidence="5 7" id="KW-1133">Transmembrane helix</keyword>
<feature type="transmembrane region" description="Helical" evidence="7">
    <location>
        <begin position="164"/>
        <end position="182"/>
    </location>
</feature>
<evidence type="ECO:0000256" key="3">
    <source>
        <dbReference type="ARBA" id="ARBA00022475"/>
    </source>
</evidence>
<dbReference type="EMBL" id="WUBS01000013">
    <property type="protein sequence ID" value="NDL64676.1"/>
    <property type="molecule type" value="Genomic_DNA"/>
</dbReference>
<keyword evidence="4 7" id="KW-0812">Transmembrane</keyword>
<name>A0A845SP04_9GAMM</name>
<dbReference type="Pfam" id="PF01757">
    <property type="entry name" value="Acyl_transf_3"/>
    <property type="match status" value="1"/>
</dbReference>
<comment type="function">
    <text evidence="7">Responsible for the incorporation of O-acetyl groups into the enterobacterial common antigen (ECA) trisaccharide repeat units.</text>
</comment>
<reference evidence="9 10" key="2">
    <citation type="submission" date="2020-02" db="EMBL/GenBank/DDBJ databases">
        <title>The new genus of Enterobacteriales.</title>
        <authorList>
            <person name="Kim I.S."/>
        </authorList>
    </citation>
    <scope>NUCLEOTIDE SEQUENCE [LARGE SCALE GENOMIC DNA]</scope>
    <source>
        <strain evidence="9 10">SAP-6</strain>
    </source>
</reference>
<evidence type="ECO:0000313" key="10">
    <source>
        <dbReference type="Proteomes" id="UP000461443"/>
    </source>
</evidence>
<dbReference type="GO" id="GO:0016413">
    <property type="term" value="F:O-acetyltransferase activity"/>
    <property type="evidence" value="ECO:0007669"/>
    <property type="project" value="InterPro"/>
</dbReference>
<feature type="transmembrane region" description="Helical" evidence="7">
    <location>
        <begin position="98"/>
        <end position="118"/>
    </location>
</feature>
<dbReference type="InterPro" id="IPR032905">
    <property type="entry name" value="WecH"/>
</dbReference>
<feature type="transmembrane region" description="Helical" evidence="7">
    <location>
        <begin position="32"/>
        <end position="51"/>
    </location>
</feature>
<comment type="similarity">
    <text evidence="2 7">Belongs to the acyltransferase 3 family.</text>
</comment>
<feature type="transmembrane region" description="Helical" evidence="7">
    <location>
        <begin position="251"/>
        <end position="272"/>
    </location>
</feature>
<dbReference type="GO" id="GO:0009246">
    <property type="term" value="P:enterobacterial common antigen biosynthetic process"/>
    <property type="evidence" value="ECO:0007669"/>
    <property type="project" value="UniProtKB-UniRule"/>
</dbReference>
<feature type="transmembrane region" description="Helical" evidence="7">
    <location>
        <begin position="287"/>
        <end position="305"/>
    </location>
</feature>
<evidence type="ECO:0000313" key="9">
    <source>
        <dbReference type="EMBL" id="NDL64676.1"/>
    </source>
</evidence>
<accession>A0A845SP04</accession>
<dbReference type="PANTHER" id="PTHR40074:SF2">
    <property type="entry name" value="O-ACETYLTRANSFERASE WECH"/>
    <property type="match status" value="1"/>
</dbReference>
<dbReference type="HAMAP" id="MF_01949">
    <property type="entry name" value="Acetyltr_WecH"/>
    <property type="match status" value="1"/>
</dbReference>